<dbReference type="SMART" id="SM00091">
    <property type="entry name" value="PAS"/>
    <property type="match status" value="3"/>
</dbReference>
<dbReference type="PROSITE" id="PS50111">
    <property type="entry name" value="CHEMOTAXIS_TRANSDUC_2"/>
    <property type="match status" value="1"/>
</dbReference>
<dbReference type="InterPro" id="IPR035965">
    <property type="entry name" value="PAS-like_dom_sf"/>
</dbReference>
<dbReference type="PANTHER" id="PTHR24422:SF10">
    <property type="entry name" value="CHEMOTAXIS PROTEIN METHYLTRANSFERASE 2"/>
    <property type="match status" value="1"/>
</dbReference>
<evidence type="ECO:0000259" key="2">
    <source>
        <dbReference type="PROSITE" id="PS50111"/>
    </source>
</evidence>
<feature type="domain" description="PAC" evidence="4">
    <location>
        <begin position="85"/>
        <end position="137"/>
    </location>
</feature>
<keyword evidence="1" id="KW-0807">Transducer</keyword>
<dbReference type="NCBIfam" id="TIGR00229">
    <property type="entry name" value="sensory_box"/>
    <property type="match status" value="3"/>
</dbReference>
<dbReference type="Pfam" id="PF08447">
    <property type="entry name" value="PAS_3"/>
    <property type="match status" value="3"/>
</dbReference>
<feature type="domain" description="PAC" evidence="4">
    <location>
        <begin position="207"/>
        <end position="259"/>
    </location>
</feature>
<dbReference type="InterPro" id="IPR000700">
    <property type="entry name" value="PAS-assoc_C"/>
</dbReference>
<evidence type="ECO:0000313" key="5">
    <source>
        <dbReference type="EMBL" id="MBI5132870.1"/>
    </source>
</evidence>
<reference evidence="5" key="1">
    <citation type="submission" date="2020-07" db="EMBL/GenBank/DDBJ databases">
        <title>Huge and variable diversity of episymbiotic CPR bacteria and DPANN archaea in groundwater ecosystems.</title>
        <authorList>
            <person name="He C.Y."/>
            <person name="Keren R."/>
            <person name="Whittaker M."/>
            <person name="Farag I.F."/>
            <person name="Doudna J."/>
            <person name="Cate J.H.D."/>
            <person name="Banfield J.F."/>
        </authorList>
    </citation>
    <scope>NUCLEOTIDE SEQUENCE</scope>
    <source>
        <strain evidence="5">NC_groundwater_1818_Pr3_B-0.1um_66_35</strain>
    </source>
</reference>
<dbReference type="PROSITE" id="PS50112">
    <property type="entry name" value="PAS"/>
    <property type="match status" value="3"/>
</dbReference>
<feature type="domain" description="PAC" evidence="4">
    <location>
        <begin position="329"/>
        <end position="381"/>
    </location>
</feature>
<feature type="domain" description="PAS" evidence="3">
    <location>
        <begin position="9"/>
        <end position="68"/>
    </location>
</feature>
<dbReference type="SUPFAM" id="SSF58104">
    <property type="entry name" value="Methyl-accepting chemotaxis protein (MCP) signaling domain"/>
    <property type="match status" value="1"/>
</dbReference>
<accession>A0A933S3A0</accession>
<dbReference type="AlphaFoldDB" id="A0A933S3A0"/>
<dbReference type="EMBL" id="JACRJB010000072">
    <property type="protein sequence ID" value="MBI5132870.1"/>
    <property type="molecule type" value="Genomic_DNA"/>
</dbReference>
<gene>
    <name evidence="5" type="ORF">HZA66_25815</name>
</gene>
<dbReference type="Pfam" id="PF00015">
    <property type="entry name" value="MCPsignal"/>
    <property type="match status" value="1"/>
</dbReference>
<dbReference type="Proteomes" id="UP000782519">
    <property type="component" value="Unassembled WGS sequence"/>
</dbReference>
<feature type="domain" description="PAS" evidence="3">
    <location>
        <begin position="270"/>
        <end position="312"/>
    </location>
</feature>
<dbReference type="Gene3D" id="3.30.450.20">
    <property type="entry name" value="PAS domain"/>
    <property type="match status" value="3"/>
</dbReference>
<dbReference type="InterPro" id="IPR000014">
    <property type="entry name" value="PAS"/>
</dbReference>
<dbReference type="GO" id="GO:0007165">
    <property type="term" value="P:signal transduction"/>
    <property type="evidence" value="ECO:0007669"/>
    <property type="project" value="UniProtKB-KW"/>
</dbReference>
<protein>
    <submittedName>
        <fullName evidence="5">PAS domain S-box protein</fullName>
    </submittedName>
</protein>
<evidence type="ECO:0000256" key="1">
    <source>
        <dbReference type="PROSITE-ProRule" id="PRU00284"/>
    </source>
</evidence>
<name>A0A933S3A0_RHOPL</name>
<evidence type="ECO:0000259" key="3">
    <source>
        <dbReference type="PROSITE" id="PS50112"/>
    </source>
</evidence>
<dbReference type="InterPro" id="IPR001610">
    <property type="entry name" value="PAC"/>
</dbReference>
<dbReference type="SMART" id="SM00283">
    <property type="entry name" value="MA"/>
    <property type="match status" value="1"/>
</dbReference>
<evidence type="ECO:0000313" key="6">
    <source>
        <dbReference type="Proteomes" id="UP000782519"/>
    </source>
</evidence>
<dbReference type="CDD" id="cd00130">
    <property type="entry name" value="PAS"/>
    <property type="match status" value="3"/>
</dbReference>
<dbReference type="Gene3D" id="1.10.287.950">
    <property type="entry name" value="Methyl-accepting chemotaxis protein"/>
    <property type="match status" value="1"/>
</dbReference>
<dbReference type="InterPro" id="IPR050903">
    <property type="entry name" value="Bact_Chemotaxis_MeTrfase"/>
</dbReference>
<dbReference type="PANTHER" id="PTHR24422">
    <property type="entry name" value="CHEMOTAXIS PROTEIN METHYLTRANSFERASE"/>
    <property type="match status" value="1"/>
</dbReference>
<dbReference type="SUPFAM" id="SSF55785">
    <property type="entry name" value="PYP-like sensor domain (PAS domain)"/>
    <property type="match status" value="3"/>
</dbReference>
<dbReference type="PROSITE" id="PS50113">
    <property type="entry name" value="PAC"/>
    <property type="match status" value="3"/>
</dbReference>
<feature type="domain" description="PAS" evidence="3">
    <location>
        <begin position="154"/>
        <end position="190"/>
    </location>
</feature>
<sequence length="555" mass="60325">MFPFSRNADRERAAALLAAIDRSQAVIEFDLDGMIRTANANFLTLLGYTLEEIKGRHHRIFVDPSEHDGAAYREFWSGLRGGAYHSGEFLRIGKDGREVWIQATYNPILDRHGQPTGVVKFAADITAAKTHTLEDAGKIAAIGRVQAVIEFALDGTIVTANDKFLAALGYSLAEIAGKHHSMFVAPADRDSETYRDFWRRLNSGEAFTGSFKRIGKGGREVWILASYNPILDHKGRPFKVVKFATDVTAQKLAAADSAGQIAAIRKSQAVIEFKTDGTILDANENFLKATGYSLAEIKGRHHSMFMDPADRNTAAYREFWERLAHGEYQAGEFRRIAKDGREVWIQASYNPILDLDGKPYKVVKYAADITPQVQRRIANEEARGMLIRSAESTEELSSTVQMIAEATNRSRETTHRAVAEVDVADGQAKRLDEAARAMSGIAEIIGGITGQINLLALNATIESARAGEAGRGFAVVAQEVKTLAGQARNATDQIVGQIDNLNGIAGDVVGALSAIKQAIDGVNEFVAATASTAEEQSAATAEIAASMQRATVLLR</sequence>
<dbReference type="SMART" id="SM00086">
    <property type="entry name" value="PAC"/>
    <property type="match status" value="3"/>
</dbReference>
<proteinExistence type="predicted"/>
<evidence type="ECO:0000259" key="4">
    <source>
        <dbReference type="PROSITE" id="PS50113"/>
    </source>
</evidence>
<dbReference type="InterPro" id="IPR004089">
    <property type="entry name" value="MCPsignal_dom"/>
</dbReference>
<feature type="domain" description="Methyl-accepting transducer" evidence="2">
    <location>
        <begin position="380"/>
        <end position="555"/>
    </location>
</feature>
<dbReference type="GO" id="GO:0016020">
    <property type="term" value="C:membrane"/>
    <property type="evidence" value="ECO:0007669"/>
    <property type="project" value="InterPro"/>
</dbReference>
<comment type="caution">
    <text evidence="5">The sequence shown here is derived from an EMBL/GenBank/DDBJ whole genome shotgun (WGS) entry which is preliminary data.</text>
</comment>
<organism evidence="5 6">
    <name type="scientific">Rhodopseudomonas palustris</name>
    <dbReference type="NCBI Taxonomy" id="1076"/>
    <lineage>
        <taxon>Bacteria</taxon>
        <taxon>Pseudomonadati</taxon>
        <taxon>Pseudomonadota</taxon>
        <taxon>Alphaproteobacteria</taxon>
        <taxon>Hyphomicrobiales</taxon>
        <taxon>Nitrobacteraceae</taxon>
        <taxon>Rhodopseudomonas</taxon>
    </lineage>
</organism>
<dbReference type="InterPro" id="IPR013655">
    <property type="entry name" value="PAS_fold_3"/>
</dbReference>